<dbReference type="Proteomes" id="UP001458880">
    <property type="component" value="Unassembled WGS sequence"/>
</dbReference>
<accession>A0AAW1IWY2</accession>
<keyword evidence="2" id="KW-1185">Reference proteome</keyword>
<comment type="caution">
    <text evidence="1">The sequence shown here is derived from an EMBL/GenBank/DDBJ whole genome shotgun (WGS) entry which is preliminary data.</text>
</comment>
<dbReference type="EMBL" id="JASPKY010000505">
    <property type="protein sequence ID" value="KAK9694682.1"/>
    <property type="molecule type" value="Genomic_DNA"/>
</dbReference>
<proteinExistence type="predicted"/>
<reference evidence="1 2" key="1">
    <citation type="journal article" date="2024" name="BMC Genomics">
        <title>De novo assembly and annotation of Popillia japonica's genome with initial clues to its potential as an invasive pest.</title>
        <authorList>
            <person name="Cucini C."/>
            <person name="Boschi S."/>
            <person name="Funari R."/>
            <person name="Cardaioli E."/>
            <person name="Iannotti N."/>
            <person name="Marturano G."/>
            <person name="Paoli F."/>
            <person name="Bruttini M."/>
            <person name="Carapelli A."/>
            <person name="Frati F."/>
            <person name="Nardi F."/>
        </authorList>
    </citation>
    <scope>NUCLEOTIDE SEQUENCE [LARGE SCALE GENOMIC DNA]</scope>
    <source>
        <strain evidence="1">DMR45628</strain>
    </source>
</reference>
<dbReference type="AlphaFoldDB" id="A0AAW1IWY2"/>
<protein>
    <submittedName>
        <fullName evidence="1">Uncharacterized protein</fullName>
    </submittedName>
</protein>
<sequence length="371" mass="41638">MIYYYKAQPVDINGSILLRKWTAFTTLIGSSFCENFQLITLHSSDTHARSEEQNGCDDFIKTGNDIKALRNEASDDKIPPVIFLKSSGIFCDRENGECIRTLALNFLSLTIHIFDKEVADLSNCVRCGHLIVCLNCNSRCGPEPTDLIQPSHVSTAKEKTIGTIVYLPTSTNVEAKPDDTIIQNKLISITNKAECLTNRVDLLGVLEYLGLKIIKEIYKNLTKQDFMVGATTKAFLRPDAFNIAPTKENAKVHSPTIIEQSEKTTLAAIFDKPSKLFNVESRNGYLVVLNVTFPVDCSILSLLKEYGLQIDFMKKLPIDFTAIDSCRTAKPTITNIITNEFFGEKRYTQKYTSLNNREIQHANCSTILRVQ</sequence>
<gene>
    <name evidence="1" type="ORF">QE152_g33355</name>
</gene>
<dbReference type="Gene3D" id="3.60.21.10">
    <property type="match status" value="1"/>
</dbReference>
<evidence type="ECO:0000313" key="2">
    <source>
        <dbReference type="Proteomes" id="UP001458880"/>
    </source>
</evidence>
<organism evidence="1 2">
    <name type="scientific">Popillia japonica</name>
    <name type="common">Japanese beetle</name>
    <dbReference type="NCBI Taxonomy" id="7064"/>
    <lineage>
        <taxon>Eukaryota</taxon>
        <taxon>Metazoa</taxon>
        <taxon>Ecdysozoa</taxon>
        <taxon>Arthropoda</taxon>
        <taxon>Hexapoda</taxon>
        <taxon>Insecta</taxon>
        <taxon>Pterygota</taxon>
        <taxon>Neoptera</taxon>
        <taxon>Endopterygota</taxon>
        <taxon>Coleoptera</taxon>
        <taxon>Polyphaga</taxon>
        <taxon>Scarabaeiformia</taxon>
        <taxon>Scarabaeidae</taxon>
        <taxon>Rutelinae</taxon>
        <taxon>Popillia</taxon>
    </lineage>
</organism>
<evidence type="ECO:0000313" key="1">
    <source>
        <dbReference type="EMBL" id="KAK9694682.1"/>
    </source>
</evidence>
<dbReference type="InterPro" id="IPR029052">
    <property type="entry name" value="Metallo-depent_PP-like"/>
</dbReference>
<name>A0AAW1IWY2_POPJA</name>